<keyword evidence="2" id="KW-1185">Reference proteome</keyword>
<dbReference type="EMBL" id="VDLU01000005">
    <property type="protein sequence ID" value="TNJ26581.1"/>
    <property type="molecule type" value="Genomic_DNA"/>
</dbReference>
<proteinExistence type="predicted"/>
<dbReference type="Proteomes" id="UP000315496">
    <property type="component" value="Chromosome 5"/>
</dbReference>
<comment type="caution">
    <text evidence="1">The sequence shown here is derived from an EMBL/GenBank/DDBJ whole genome shotgun (WGS) entry which is preliminary data.</text>
</comment>
<protein>
    <submittedName>
        <fullName evidence="1">Uncharacterized protein</fullName>
    </submittedName>
</protein>
<name>A0A4Z1T2E0_GIAMU</name>
<accession>A0A4Z1T2E0</accession>
<evidence type="ECO:0000313" key="2">
    <source>
        <dbReference type="Proteomes" id="UP000315496"/>
    </source>
</evidence>
<evidence type="ECO:0000313" key="1">
    <source>
        <dbReference type="EMBL" id="TNJ26581.1"/>
    </source>
</evidence>
<sequence length="1796" mass="197549">MLKHLGSRTPGEAVLPGMELFEALHAYPDMVRSFFRELSGALAIRAGLTGELLLLHSPLETAQAAGVLLRGGSGGQEYCSFFTALGRAFRTPLAKAFVLCSGRRALDANAYRTAEAEALYFLGQDELYPPVYLRLAGRFRTLLRQDNQITREFLGLLDRLEERILGVAGWMRYNPETDGAELEVDVELARRVAETTLVDAFDRIKSGCVQELSGPANGLLQTPYGQLSELTAGYLVGHSAGYMHSMLRTVYTSVDEACTLDLAEALEQRSHDPLDPEYTPAGFSTLAAPCDENDERLKGCVEALGQADIFYFLLCPELRLPSVSLSLGASVQTSLTVPILPIRPDAGPEIIASILYTFCVHEERVSALTIACSLLPHLARARFSVVRYLQWHAQQKYYDASITYPCESFLLPAGEGDSTGVEEPSGASGPLGLKGNARHIAIAFLFLEYLASQGLLNPDFVAGLDKSHIEAFRLHSPVILDYAIPLCASVLQDQPEAVIKDIGLVRGCPLVRGYQQAVDPSTAVPLALLAELLKTGLSDNTLAARSDVHHLFSLAVCRPLTSADMTTAAIFVGNTLLNELVCSGYLCAYETLCALFYTESQDSGLVPADLFALQSVDLLSFFLDECTARQLLDVTFTLRTSLNVPYILVYRTLREGPTFSTDFLRALIAELETWDLPKEARLPYELLVAIYEALGSMPWTGRREFRETVFQQVEFPMLSENREVVDKYRDLLMRFFGPATDVAVHRFSDMLIQDDFLSAPYYARLSDSFLSCALTKDIDPSFLISLLACSCTPGELKSTKLADYESCFTNREGHATSDSSEMEDPAPVPGPEKGLAAVAEMASAMGPSSAIMERVRPYSYHANYLVLHRVTFSMLRMLGSDENLAHYKTIFACLSYLIKDLQILLSPTPHMAGLCLTGGTVDVSIGPLTIGYLYLAIAHLERVLAARIPQLEAETRAYYAEMVAIQEELVAAELPVTPLTVDVGDPQFLQAVQAVVEQQIVHLTTANLSLPGNPFAARFDASIFSWADQMLEINVYKSATVAELNAAAQECSKFQNIVRTQGVTSSELVRQHDLATVRYNQVAMTLQGIVATETNLQSICTGNKELHHRIYLIHHAKMKTQRLQFLLERLKAGDLERRGLEYNRSVVALFATDDTHLFGSPFTRNLHWLRLHLSNLHDGGSASIDYDLLSQTAAKCLADARDEGLRERAAIHRRRSSIYAALVFKSPSRQGRVLLEAESLLRGVCTELQMYRGVGGGSLQPRSVFSVLDRELQTFSLCIRHFTPPPSASKAYVRYMNLFSPETAYAKGVELAELAGHMLDPLWVVLQTTIDILATREQTSEMGGVVHFLGGYLSRLSCIFSAPTTAFARLVSEAMKYATATSDHAIFNALRYYSTSSSFAMYRQAFSHGNPAMVFTGPFAELANSLAGVGPGKIQTVSRLTDSQVARYVVNTTLTPLIRCLYPRYLLIYVAVLQYLANKGSPHIVRIPVLLMSPGSLPSDTQLRVMDVDTPPFFGEGSLLGVAFRSYSLGSFAGLIFSHYPPPRTLFDGELLFSFAFKAVGGLTLLPIATFLVSLTRTVESLMAEAGANAETPARSFGEGLKNSWRLADYVFRHDAQHYATLSRNMLSRLKGLLGTLSAGHDEREPILTPLAAVSFESVIQGPLRVQFQGLVDQATAELQRILIDVYGGCLTDLHIMASPAQLFHLTPMPRYVHLTTLDQLQSITDEVTAACTQTIRLLGRPDLQGTVTKTFRAAAISYVQRLHRTYHIDRAQNYAFIANALCDLPLGRGADTGSE</sequence>
<dbReference type="OrthoDB" id="10254312at2759"/>
<organism evidence="1 2">
    <name type="scientific">Giardia muris</name>
    <dbReference type="NCBI Taxonomy" id="5742"/>
    <lineage>
        <taxon>Eukaryota</taxon>
        <taxon>Metamonada</taxon>
        <taxon>Diplomonadida</taxon>
        <taxon>Hexamitidae</taxon>
        <taxon>Giardiinae</taxon>
        <taxon>Giardia</taxon>
    </lineage>
</organism>
<gene>
    <name evidence="1" type="ORF">GMRT_16400</name>
</gene>
<dbReference type="VEuPathDB" id="GiardiaDB:GMRT_16400"/>
<reference evidence="1 2" key="1">
    <citation type="submission" date="2019-05" db="EMBL/GenBank/DDBJ databases">
        <title>The compact genome of Giardia muris reveals important steps in the evolution of intestinal protozoan parasites.</title>
        <authorList>
            <person name="Xu F."/>
            <person name="Jimenez-Gonzalez A."/>
            <person name="Einarsson E."/>
            <person name="Astvaldsson A."/>
            <person name="Peirasmaki D."/>
            <person name="Eckmann L."/>
            <person name="Andersson J.O."/>
            <person name="Svard S.G."/>
            <person name="Jerlstrom-Hultqvist J."/>
        </authorList>
    </citation>
    <scope>NUCLEOTIDE SEQUENCE [LARGE SCALE GENOMIC DNA]</scope>
    <source>
        <strain evidence="1 2">Roberts-Thomson</strain>
    </source>
</reference>